<evidence type="ECO:0000256" key="1">
    <source>
        <dbReference type="SAM" id="MobiDB-lite"/>
    </source>
</evidence>
<gene>
    <name evidence="2" type="ORF">EHYA_02569</name>
</gene>
<accession>A0A401YJW0</accession>
<evidence type="ECO:0000313" key="2">
    <source>
        <dbReference type="EMBL" id="GCD94900.1"/>
    </source>
</evidence>
<dbReference type="Pfam" id="PF04672">
    <property type="entry name" value="Methyltransf_19"/>
    <property type="match status" value="1"/>
</dbReference>
<dbReference type="OrthoDB" id="4134439at2"/>
<evidence type="ECO:0000313" key="3">
    <source>
        <dbReference type="Proteomes" id="UP000286931"/>
    </source>
</evidence>
<dbReference type="InterPro" id="IPR006764">
    <property type="entry name" value="SAM_dep_MeTrfase_SAV2177_type"/>
</dbReference>
<dbReference type="Proteomes" id="UP000286931">
    <property type="component" value="Unassembled WGS sequence"/>
</dbReference>
<organism evidence="2 3">
    <name type="scientific">Embleya hyalina</name>
    <dbReference type="NCBI Taxonomy" id="516124"/>
    <lineage>
        <taxon>Bacteria</taxon>
        <taxon>Bacillati</taxon>
        <taxon>Actinomycetota</taxon>
        <taxon>Actinomycetes</taxon>
        <taxon>Kitasatosporales</taxon>
        <taxon>Streptomycetaceae</taxon>
        <taxon>Embleya</taxon>
    </lineage>
</organism>
<keyword evidence="2" id="KW-0489">Methyltransferase</keyword>
<feature type="region of interest" description="Disordered" evidence="1">
    <location>
        <begin position="1"/>
        <end position="28"/>
    </location>
</feature>
<dbReference type="EMBL" id="BIFH01000016">
    <property type="protein sequence ID" value="GCD94900.1"/>
    <property type="molecule type" value="Genomic_DNA"/>
</dbReference>
<dbReference type="GO" id="GO:0032259">
    <property type="term" value="P:methylation"/>
    <property type="evidence" value="ECO:0007669"/>
    <property type="project" value="UniProtKB-KW"/>
</dbReference>
<dbReference type="GO" id="GO:0008168">
    <property type="term" value="F:methyltransferase activity"/>
    <property type="evidence" value="ECO:0007669"/>
    <property type="project" value="UniProtKB-KW"/>
</dbReference>
<dbReference type="SUPFAM" id="SSF53335">
    <property type="entry name" value="S-adenosyl-L-methionine-dependent methyltransferases"/>
    <property type="match status" value="1"/>
</dbReference>
<dbReference type="CDD" id="cd02440">
    <property type="entry name" value="AdoMet_MTases"/>
    <property type="match status" value="1"/>
</dbReference>
<keyword evidence="3" id="KW-1185">Reference proteome</keyword>
<dbReference type="RefSeq" id="WP_126637029.1">
    <property type="nucleotide sequence ID" value="NZ_BIFH01000016.1"/>
</dbReference>
<dbReference type="InterPro" id="IPR029063">
    <property type="entry name" value="SAM-dependent_MTases_sf"/>
</dbReference>
<dbReference type="Gene3D" id="3.40.50.150">
    <property type="entry name" value="Vaccinia Virus protein VP39"/>
    <property type="match status" value="1"/>
</dbReference>
<keyword evidence="2" id="KW-0808">Transferase</keyword>
<sequence length="285" mass="30798">MTDDARATDEPSVDGADGPDDGWRPVGIDISTPSIARVYDAVLGGKDNYPVDRAIAEASLAIVAEIGDVARYNRAILGRAVRFMAEQGIRQFLDLGSGLPTVQNTHQVAQAHSPEARVVYVDKDPIVLAHGRALLAENENTTVVTADLREPAEILNHPDVRALIDFDQPVGLMLVGVVHHLNDDEGPERIVEEYKAALPAGSFLFLTHFCASSPDAVALEKALLTDLGSGRFRTLEEITAYFDGFESVDPGVVFLPQWRPEEPVQEPLTVGQRLMAGGIARKVTA</sequence>
<comment type="caution">
    <text evidence="2">The sequence shown here is derived from an EMBL/GenBank/DDBJ whole genome shotgun (WGS) entry which is preliminary data.</text>
</comment>
<reference evidence="2 3" key="1">
    <citation type="submission" date="2018-12" db="EMBL/GenBank/DDBJ databases">
        <title>Draft genome sequence of Embleya hyalina NBRC 13850T.</title>
        <authorList>
            <person name="Komaki H."/>
            <person name="Hosoyama A."/>
            <person name="Kimura A."/>
            <person name="Ichikawa N."/>
            <person name="Tamura T."/>
        </authorList>
    </citation>
    <scope>NUCLEOTIDE SEQUENCE [LARGE SCALE GENOMIC DNA]</scope>
    <source>
        <strain evidence="2 3">NBRC 13850</strain>
    </source>
</reference>
<protein>
    <submittedName>
        <fullName evidence="2">SAM-dependent methyltransferase</fullName>
    </submittedName>
</protein>
<dbReference type="PIRSF" id="PIRSF017393">
    <property type="entry name" value="MTase_SAV2177"/>
    <property type="match status" value="1"/>
</dbReference>
<name>A0A401YJW0_9ACTN</name>
<proteinExistence type="predicted"/>
<dbReference type="AlphaFoldDB" id="A0A401YJW0"/>